<evidence type="ECO:0000256" key="2">
    <source>
        <dbReference type="ARBA" id="ARBA00022884"/>
    </source>
</evidence>
<dbReference type="Gene3D" id="3.30.70.1560">
    <property type="entry name" value="Alpha-L RNA-binding motif"/>
    <property type="match status" value="1"/>
</dbReference>
<dbReference type="EC" id="5.4.99.-" evidence="5"/>
<protein>
    <recommendedName>
        <fullName evidence="5">Pseudouridine synthase</fullName>
        <ecNumber evidence="5">5.4.99.-</ecNumber>
    </recommendedName>
</protein>
<feature type="domain" description="RNA-binding S4" evidence="6">
    <location>
        <begin position="1"/>
        <end position="60"/>
    </location>
</feature>
<dbReference type="RefSeq" id="WP_078813613.1">
    <property type="nucleotide sequence ID" value="NZ_FUYE01000007.1"/>
</dbReference>
<dbReference type="STRING" id="48467.SAMN02745166_02416"/>
<dbReference type="Proteomes" id="UP000190774">
    <property type="component" value="Unassembled WGS sequence"/>
</dbReference>
<evidence type="ECO:0000313" key="7">
    <source>
        <dbReference type="EMBL" id="SKA96537.1"/>
    </source>
</evidence>
<dbReference type="Gene3D" id="3.10.290.10">
    <property type="entry name" value="RNA-binding S4 domain"/>
    <property type="match status" value="1"/>
</dbReference>
<dbReference type="InterPro" id="IPR020094">
    <property type="entry name" value="TruA/RsuA/RluB/E/F_N"/>
</dbReference>
<dbReference type="InterPro" id="IPR000748">
    <property type="entry name" value="PsdUridine_synth_RsuA/RluB/E/F"/>
</dbReference>
<accession>A0A1T4Y3Z3</accession>
<gene>
    <name evidence="7" type="ORF">SAMN02745166_02416</name>
</gene>
<dbReference type="EMBL" id="FUYE01000007">
    <property type="protein sequence ID" value="SKA96537.1"/>
    <property type="molecule type" value="Genomic_DNA"/>
</dbReference>
<dbReference type="InterPro" id="IPR036986">
    <property type="entry name" value="S4_RNA-bd_sf"/>
</dbReference>
<dbReference type="InterPro" id="IPR018496">
    <property type="entry name" value="PsdUridine_synth_RsuA/RluB_CS"/>
</dbReference>
<dbReference type="SUPFAM" id="SSF55174">
    <property type="entry name" value="Alpha-L RNA-binding motif"/>
    <property type="match status" value="1"/>
</dbReference>
<dbReference type="PROSITE" id="PS01149">
    <property type="entry name" value="PSI_RSU"/>
    <property type="match status" value="1"/>
</dbReference>
<name>A0A1T4Y3Z3_9BACT</name>
<dbReference type="GO" id="GO:0000455">
    <property type="term" value="P:enzyme-directed rRNA pseudouridine synthesis"/>
    <property type="evidence" value="ECO:0007669"/>
    <property type="project" value="UniProtKB-ARBA"/>
</dbReference>
<dbReference type="CDD" id="cd02553">
    <property type="entry name" value="PseudoU_synth_RsuA"/>
    <property type="match status" value="1"/>
</dbReference>
<comment type="similarity">
    <text evidence="1 5">Belongs to the pseudouridine synthase RsuA family.</text>
</comment>
<dbReference type="Pfam" id="PF01479">
    <property type="entry name" value="S4"/>
    <property type="match status" value="1"/>
</dbReference>
<evidence type="ECO:0000256" key="1">
    <source>
        <dbReference type="ARBA" id="ARBA00008348"/>
    </source>
</evidence>
<dbReference type="GO" id="GO:0003723">
    <property type="term" value="F:RNA binding"/>
    <property type="evidence" value="ECO:0007669"/>
    <property type="project" value="UniProtKB-KW"/>
</dbReference>
<sequence length="231" mass="26459">MKLDRFLAKQSSMGRSAAHRLIAAGRVCVDGEVCRDNQREVDRFTRIELNDGTVMQQPERALYLMMHKPAGILSATTDPVHPTVLDLIDDPDKQTLHIAGRLDRSTTGLVLLTNDGRWSKRLMEPHLHVPKTYLVDTAEDILPEAVEAFAKGFYFHTEDITTLPALLEILAPRQARLTLHEGRYHQVKRMFHRVQNRVMTLHRESIGRLHLPDELAPGQWRFLTPQEVAFF</sequence>
<evidence type="ECO:0000256" key="3">
    <source>
        <dbReference type="ARBA" id="ARBA00023235"/>
    </source>
</evidence>
<keyword evidence="2 4" id="KW-0694">RNA-binding</keyword>
<dbReference type="SUPFAM" id="SSF55120">
    <property type="entry name" value="Pseudouridine synthase"/>
    <property type="match status" value="1"/>
</dbReference>
<dbReference type="SMART" id="SM00363">
    <property type="entry name" value="S4"/>
    <property type="match status" value="1"/>
</dbReference>
<keyword evidence="8" id="KW-1185">Reference proteome</keyword>
<dbReference type="OrthoDB" id="9807213at2"/>
<dbReference type="Pfam" id="PF00849">
    <property type="entry name" value="PseudoU_synth_2"/>
    <property type="match status" value="1"/>
</dbReference>
<proteinExistence type="inferred from homology"/>
<dbReference type="AlphaFoldDB" id="A0A1T4Y3Z3"/>
<keyword evidence="3 5" id="KW-0413">Isomerase</keyword>
<dbReference type="InterPro" id="IPR020103">
    <property type="entry name" value="PsdUridine_synth_cat_dom_sf"/>
</dbReference>
<dbReference type="PROSITE" id="PS50889">
    <property type="entry name" value="S4"/>
    <property type="match status" value="1"/>
</dbReference>
<dbReference type="InterPro" id="IPR042092">
    <property type="entry name" value="PsdUridine_s_RsuA/RluB/E/F_cat"/>
</dbReference>
<evidence type="ECO:0000313" key="8">
    <source>
        <dbReference type="Proteomes" id="UP000190774"/>
    </source>
</evidence>
<dbReference type="InterPro" id="IPR006145">
    <property type="entry name" value="PsdUridine_synth_RsuA/RluA"/>
</dbReference>
<dbReference type="InterPro" id="IPR050343">
    <property type="entry name" value="RsuA_PseudoU_synthase"/>
</dbReference>
<evidence type="ECO:0000256" key="5">
    <source>
        <dbReference type="RuleBase" id="RU003887"/>
    </source>
</evidence>
<dbReference type="InterPro" id="IPR002942">
    <property type="entry name" value="S4_RNA-bd"/>
</dbReference>
<dbReference type="CDD" id="cd00165">
    <property type="entry name" value="S4"/>
    <property type="match status" value="1"/>
</dbReference>
<dbReference type="GO" id="GO:0120159">
    <property type="term" value="F:rRNA pseudouridine synthase activity"/>
    <property type="evidence" value="ECO:0007669"/>
    <property type="project" value="UniProtKB-ARBA"/>
</dbReference>
<organism evidence="7 8">
    <name type="scientific">Prosthecobacter debontii</name>
    <dbReference type="NCBI Taxonomy" id="48467"/>
    <lineage>
        <taxon>Bacteria</taxon>
        <taxon>Pseudomonadati</taxon>
        <taxon>Verrucomicrobiota</taxon>
        <taxon>Verrucomicrobiia</taxon>
        <taxon>Verrucomicrobiales</taxon>
        <taxon>Verrucomicrobiaceae</taxon>
        <taxon>Prosthecobacter</taxon>
    </lineage>
</organism>
<dbReference type="Gene3D" id="3.30.70.580">
    <property type="entry name" value="Pseudouridine synthase I, catalytic domain, N-terminal subdomain"/>
    <property type="match status" value="1"/>
</dbReference>
<evidence type="ECO:0000256" key="4">
    <source>
        <dbReference type="PROSITE-ProRule" id="PRU00182"/>
    </source>
</evidence>
<reference evidence="8" key="1">
    <citation type="submission" date="2017-02" db="EMBL/GenBank/DDBJ databases">
        <authorList>
            <person name="Varghese N."/>
            <person name="Submissions S."/>
        </authorList>
    </citation>
    <scope>NUCLEOTIDE SEQUENCE [LARGE SCALE GENOMIC DNA]</scope>
    <source>
        <strain evidence="8">ATCC 700200</strain>
    </source>
</reference>
<evidence type="ECO:0000259" key="6">
    <source>
        <dbReference type="SMART" id="SM00363"/>
    </source>
</evidence>
<dbReference type="PANTHER" id="PTHR47683:SF4">
    <property type="entry name" value="PSEUDOURIDINE SYNTHASE"/>
    <property type="match status" value="1"/>
</dbReference>
<dbReference type="PANTHER" id="PTHR47683">
    <property type="entry name" value="PSEUDOURIDINE SYNTHASE FAMILY PROTEIN-RELATED"/>
    <property type="match status" value="1"/>
</dbReference>
<dbReference type="NCBIfam" id="TIGR00093">
    <property type="entry name" value="pseudouridine synthase"/>
    <property type="match status" value="1"/>
</dbReference>